<keyword evidence="2" id="KW-1185">Reference proteome</keyword>
<reference evidence="1 2" key="1">
    <citation type="journal article" date="2022" name="Hortic Res">
        <title>A haplotype resolved chromosomal level avocado genome allows analysis of novel avocado genes.</title>
        <authorList>
            <person name="Nath O."/>
            <person name="Fletcher S.J."/>
            <person name="Hayward A."/>
            <person name="Shaw L.M."/>
            <person name="Masouleh A.K."/>
            <person name="Furtado A."/>
            <person name="Henry R.J."/>
            <person name="Mitter N."/>
        </authorList>
    </citation>
    <scope>NUCLEOTIDE SEQUENCE [LARGE SCALE GENOMIC DNA]</scope>
    <source>
        <strain evidence="2">cv. Hass</strain>
    </source>
</reference>
<comment type="caution">
    <text evidence="1">The sequence shown here is derived from an EMBL/GenBank/DDBJ whole genome shotgun (WGS) entry which is preliminary data.</text>
</comment>
<evidence type="ECO:0000313" key="1">
    <source>
        <dbReference type="EMBL" id="KAJ8618206.1"/>
    </source>
</evidence>
<gene>
    <name evidence="1" type="ORF">MRB53_014392</name>
</gene>
<organism evidence="1 2">
    <name type="scientific">Persea americana</name>
    <name type="common">Avocado</name>
    <dbReference type="NCBI Taxonomy" id="3435"/>
    <lineage>
        <taxon>Eukaryota</taxon>
        <taxon>Viridiplantae</taxon>
        <taxon>Streptophyta</taxon>
        <taxon>Embryophyta</taxon>
        <taxon>Tracheophyta</taxon>
        <taxon>Spermatophyta</taxon>
        <taxon>Magnoliopsida</taxon>
        <taxon>Magnoliidae</taxon>
        <taxon>Laurales</taxon>
        <taxon>Lauraceae</taxon>
        <taxon>Persea</taxon>
    </lineage>
</organism>
<dbReference type="Proteomes" id="UP001234297">
    <property type="component" value="Chromosome 4"/>
</dbReference>
<name>A0ACC2KAV1_PERAE</name>
<evidence type="ECO:0000313" key="2">
    <source>
        <dbReference type="Proteomes" id="UP001234297"/>
    </source>
</evidence>
<dbReference type="EMBL" id="CM056812">
    <property type="protein sequence ID" value="KAJ8618206.1"/>
    <property type="molecule type" value="Genomic_DNA"/>
</dbReference>
<accession>A0ACC2KAV1</accession>
<protein>
    <submittedName>
        <fullName evidence="1">Uncharacterized protein</fullName>
    </submittedName>
</protein>
<proteinExistence type="predicted"/>
<sequence length="245" mass="27127">MASWLAASSSAHLGGGVQEDGEAAGSKPEVKGRRSLKLPLFSLSLSHKIASNLISLSRATKHPKHQRPLPAKSTLATTFSQFLASSFGDGSLRHRLQVHSLQLRCRQSQSREPTNLSIFRRSCEFSDEGHLRYYGVVCKKKEKVKSKDCDETMMLKKKRMKMIKGLSKDLSALTHMRFGGEENLMEDQFKGKDDLGSSKGSAGTAVSAQGRREREEEEKNGGEGCDESCTNESHGRLQQLIKLFL</sequence>